<dbReference type="PANTHER" id="PTHR30589:SF0">
    <property type="entry name" value="PHOSPHATIDYLGLYCEROL--PROLIPOPROTEIN DIACYLGLYCERYL TRANSFERASE"/>
    <property type="match status" value="1"/>
</dbReference>
<feature type="binding site" evidence="7">
    <location>
        <position position="143"/>
    </location>
    <ligand>
        <name>a 1,2-diacyl-sn-glycero-3-phospho-(1'-sn-glycerol)</name>
        <dbReference type="ChEBI" id="CHEBI:64716"/>
    </ligand>
</feature>
<dbReference type="GO" id="GO:0008961">
    <property type="term" value="F:phosphatidylglycerol-prolipoprotein diacylglyceryl transferase activity"/>
    <property type="evidence" value="ECO:0007669"/>
    <property type="project" value="UniProtKB-UniRule"/>
</dbReference>
<feature type="transmembrane region" description="Helical" evidence="7">
    <location>
        <begin position="60"/>
        <end position="81"/>
    </location>
</feature>
<accession>A0A9X1WC04</accession>
<dbReference type="EMBL" id="JAJNNZ010000002">
    <property type="protein sequence ID" value="MCJ2375855.1"/>
    <property type="molecule type" value="Genomic_DNA"/>
</dbReference>
<evidence type="ECO:0000313" key="8">
    <source>
        <dbReference type="EMBL" id="MCJ2375855.1"/>
    </source>
</evidence>
<keyword evidence="9" id="KW-1185">Reference proteome</keyword>
<keyword evidence="4 7" id="KW-0812">Transmembrane</keyword>
<evidence type="ECO:0000313" key="9">
    <source>
        <dbReference type="Proteomes" id="UP001139488"/>
    </source>
</evidence>
<feature type="transmembrane region" description="Helical" evidence="7">
    <location>
        <begin position="124"/>
        <end position="144"/>
    </location>
</feature>
<dbReference type="Proteomes" id="UP001139488">
    <property type="component" value="Unassembled WGS sequence"/>
</dbReference>
<keyword evidence="5 7" id="KW-1133">Transmembrane helix</keyword>
<dbReference type="PANTHER" id="PTHR30589">
    <property type="entry name" value="PROLIPOPROTEIN DIACYLGLYCERYL TRANSFERASE"/>
    <property type="match status" value="1"/>
</dbReference>
<keyword evidence="3 7" id="KW-0808">Transferase</keyword>
<dbReference type="RefSeq" id="WP_244355243.1">
    <property type="nucleotide sequence ID" value="NZ_JAJNNZ010000002.1"/>
</dbReference>
<dbReference type="Pfam" id="PF01790">
    <property type="entry name" value="LGT"/>
    <property type="match status" value="1"/>
</dbReference>
<name>A0A9X1WC04_9VIBR</name>
<evidence type="ECO:0000256" key="7">
    <source>
        <dbReference type="HAMAP-Rule" id="MF_01147"/>
    </source>
</evidence>
<comment type="subcellular location">
    <subcellularLocation>
        <location evidence="7">Cell membrane</location>
        <topology evidence="7">Multi-pass membrane protein</topology>
    </subcellularLocation>
</comment>
<feature type="transmembrane region" description="Helical" evidence="7">
    <location>
        <begin position="93"/>
        <end position="117"/>
    </location>
</feature>
<dbReference type="InterPro" id="IPR001640">
    <property type="entry name" value="Lgt"/>
</dbReference>
<keyword evidence="6 7" id="KW-0472">Membrane</keyword>
<dbReference type="EC" id="2.5.1.145" evidence="7"/>
<reference evidence="8" key="1">
    <citation type="submission" date="2021-11" db="EMBL/GenBank/DDBJ databases">
        <title>Vibrio ZSDE26 sp. nov. and Vibrio ZSDZ34 sp. nov., isolated from coastal seawater in Qingdao.</title>
        <authorList>
            <person name="Zhang P."/>
        </authorList>
    </citation>
    <scope>NUCLEOTIDE SEQUENCE</scope>
    <source>
        <strain evidence="8">ZSDZ34</strain>
    </source>
</reference>
<comment type="caution">
    <text evidence="8">The sequence shown here is derived from an EMBL/GenBank/DDBJ whole genome shotgun (WGS) entry which is preliminary data.</text>
</comment>
<feature type="transmembrane region" description="Helical" evidence="7">
    <location>
        <begin position="203"/>
        <end position="220"/>
    </location>
</feature>
<evidence type="ECO:0000256" key="4">
    <source>
        <dbReference type="ARBA" id="ARBA00022692"/>
    </source>
</evidence>
<keyword evidence="2 7" id="KW-1003">Cell membrane</keyword>
<organism evidence="8 9">
    <name type="scientific">Vibrio gelatinilyticus</name>
    <dbReference type="NCBI Taxonomy" id="2893468"/>
    <lineage>
        <taxon>Bacteria</taxon>
        <taxon>Pseudomonadati</taxon>
        <taxon>Pseudomonadota</taxon>
        <taxon>Gammaproteobacteria</taxon>
        <taxon>Vibrionales</taxon>
        <taxon>Vibrionaceae</taxon>
        <taxon>Vibrio</taxon>
    </lineage>
</organism>
<comment type="function">
    <text evidence="7">Catalyzes the transfer of the diacylglyceryl group from phosphatidylglycerol to the sulfhydryl group of the N-terminal cysteine of a prolipoprotein, the first step in the formation of mature lipoproteins.</text>
</comment>
<comment type="similarity">
    <text evidence="1 7">Belongs to the Lgt family.</text>
</comment>
<dbReference type="PROSITE" id="PS01311">
    <property type="entry name" value="LGT"/>
    <property type="match status" value="1"/>
</dbReference>
<dbReference type="AlphaFoldDB" id="A0A9X1WC04"/>
<evidence type="ECO:0000256" key="1">
    <source>
        <dbReference type="ARBA" id="ARBA00007150"/>
    </source>
</evidence>
<comment type="catalytic activity">
    <reaction evidence="7">
        <text>L-cysteinyl-[prolipoprotein] + a 1,2-diacyl-sn-glycero-3-phospho-(1'-sn-glycerol) = an S-1,2-diacyl-sn-glyceryl-L-cysteinyl-[prolipoprotein] + sn-glycerol 1-phosphate + H(+)</text>
        <dbReference type="Rhea" id="RHEA:56712"/>
        <dbReference type="Rhea" id="RHEA-COMP:14679"/>
        <dbReference type="Rhea" id="RHEA-COMP:14680"/>
        <dbReference type="ChEBI" id="CHEBI:15378"/>
        <dbReference type="ChEBI" id="CHEBI:29950"/>
        <dbReference type="ChEBI" id="CHEBI:57685"/>
        <dbReference type="ChEBI" id="CHEBI:64716"/>
        <dbReference type="ChEBI" id="CHEBI:140658"/>
        <dbReference type="EC" id="2.5.1.145"/>
    </reaction>
</comment>
<evidence type="ECO:0000256" key="5">
    <source>
        <dbReference type="ARBA" id="ARBA00022989"/>
    </source>
</evidence>
<feature type="transmembrane region" description="Helical" evidence="7">
    <location>
        <begin position="178"/>
        <end position="196"/>
    </location>
</feature>
<proteinExistence type="inferred from homology"/>
<dbReference type="NCBIfam" id="TIGR00544">
    <property type="entry name" value="lgt"/>
    <property type="match status" value="1"/>
</dbReference>
<gene>
    <name evidence="7 8" type="primary">lgt</name>
    <name evidence="8" type="ORF">LNL84_03315</name>
</gene>
<dbReference type="GO" id="GO:0005886">
    <property type="term" value="C:plasma membrane"/>
    <property type="evidence" value="ECO:0007669"/>
    <property type="project" value="UniProtKB-SubCell"/>
</dbReference>
<feature type="transmembrane region" description="Helical" evidence="7">
    <location>
        <begin position="240"/>
        <end position="259"/>
    </location>
</feature>
<comment type="pathway">
    <text evidence="7">Protein modification; lipoprotein biosynthesis (diacylglyceryl transfer).</text>
</comment>
<dbReference type="GO" id="GO:0042158">
    <property type="term" value="P:lipoprotein biosynthetic process"/>
    <property type="evidence" value="ECO:0007669"/>
    <property type="project" value="UniProtKB-UniRule"/>
</dbReference>
<evidence type="ECO:0000256" key="3">
    <source>
        <dbReference type="ARBA" id="ARBA00022679"/>
    </source>
</evidence>
<evidence type="ECO:0000256" key="2">
    <source>
        <dbReference type="ARBA" id="ARBA00022475"/>
    </source>
</evidence>
<evidence type="ECO:0000256" key="6">
    <source>
        <dbReference type="ARBA" id="ARBA00023136"/>
    </source>
</evidence>
<protein>
    <recommendedName>
        <fullName evidence="7">Phosphatidylglycerol--prolipoprotein diacylglyceryl transferase</fullName>
        <ecNumber evidence="7">2.5.1.145</ecNumber>
    </recommendedName>
</protein>
<dbReference type="HAMAP" id="MF_01147">
    <property type="entry name" value="Lgt"/>
    <property type="match status" value="1"/>
</dbReference>
<sequence length="269" mass="30133">MSQGYIEFPSIDPVLIELGPVSVRWYGLMYLVGFVFAMWLANRRADKKGSGWTRDQVSDLLFAGFLGVVIGGRLGYVFFYAFDELLRDPLYLFKVWTGGMSFHGGLLGVITAMFWYARKNGRTFFGVADFIAPLVPFGLGMGRIGNFMNSELWGRVTDVPWAIVFPNGGPLPRHPSQLYEFALEGGVLFFILNWFIHKPRPAGSVSGLFLLGYGSFRFLVEYVREPDAHLGLFGDFISMGQILSLPMIIIGALMIAWSYRYNSAPSKSV</sequence>
<feature type="transmembrane region" description="Helical" evidence="7">
    <location>
        <begin position="23"/>
        <end position="40"/>
    </location>
</feature>